<dbReference type="PROSITE" id="PS51257">
    <property type="entry name" value="PROKAR_LIPOPROTEIN"/>
    <property type="match status" value="1"/>
</dbReference>
<dbReference type="EMBL" id="WRPP01000008">
    <property type="protein sequence ID" value="MVU82089.1"/>
    <property type="molecule type" value="Genomic_DNA"/>
</dbReference>
<dbReference type="GO" id="GO:0000272">
    <property type="term" value="P:polysaccharide catabolic process"/>
    <property type="evidence" value="ECO:0007669"/>
    <property type="project" value="InterPro"/>
</dbReference>
<feature type="domain" description="Glycoside hydrolase family 5" evidence="5">
    <location>
        <begin position="177"/>
        <end position="336"/>
    </location>
</feature>
<feature type="signal peptide" evidence="4">
    <location>
        <begin position="1"/>
        <end position="20"/>
    </location>
</feature>
<dbReference type="GO" id="GO:0004553">
    <property type="term" value="F:hydrolase activity, hydrolyzing O-glycosyl compounds"/>
    <property type="evidence" value="ECO:0007669"/>
    <property type="project" value="InterPro"/>
</dbReference>
<reference evidence="6 7" key="1">
    <citation type="submission" date="2019-12" db="EMBL/GenBank/DDBJ databases">
        <title>Nocardia sp. nov. ET3-3 isolated from soil.</title>
        <authorList>
            <person name="Kanchanasin P."/>
            <person name="Tanasupawat S."/>
            <person name="Yuki M."/>
            <person name="Kudo T."/>
        </authorList>
    </citation>
    <scope>NUCLEOTIDE SEQUENCE [LARGE SCALE GENOMIC DNA]</scope>
    <source>
        <strain evidence="6 7">ET3-3</strain>
    </source>
</reference>
<evidence type="ECO:0000259" key="5">
    <source>
        <dbReference type="Pfam" id="PF00150"/>
    </source>
</evidence>
<dbReference type="InterPro" id="IPR001547">
    <property type="entry name" value="Glyco_hydro_5"/>
</dbReference>
<accession>A0A7K1V6I9</accession>
<dbReference type="InterPro" id="IPR017853">
    <property type="entry name" value="GH"/>
</dbReference>
<dbReference type="RefSeq" id="WP_157391711.1">
    <property type="nucleotide sequence ID" value="NZ_WRPP01000008.1"/>
</dbReference>
<evidence type="ECO:0000313" key="6">
    <source>
        <dbReference type="EMBL" id="MVU82089.1"/>
    </source>
</evidence>
<evidence type="ECO:0000313" key="7">
    <source>
        <dbReference type="Proteomes" id="UP000466794"/>
    </source>
</evidence>
<feature type="chain" id="PRO_5029846523" evidence="4">
    <location>
        <begin position="21"/>
        <end position="386"/>
    </location>
</feature>
<keyword evidence="4" id="KW-0732">Signal</keyword>
<dbReference type="SUPFAM" id="SSF51445">
    <property type="entry name" value="(Trans)glycosidases"/>
    <property type="match status" value="1"/>
</dbReference>
<dbReference type="Gene3D" id="3.20.20.80">
    <property type="entry name" value="Glycosidases"/>
    <property type="match status" value="1"/>
</dbReference>
<organism evidence="6 7">
    <name type="scientific">Nocardia terrae</name>
    <dbReference type="NCBI Taxonomy" id="2675851"/>
    <lineage>
        <taxon>Bacteria</taxon>
        <taxon>Bacillati</taxon>
        <taxon>Actinomycetota</taxon>
        <taxon>Actinomycetes</taxon>
        <taxon>Mycobacteriales</taxon>
        <taxon>Nocardiaceae</taxon>
        <taxon>Nocardia</taxon>
    </lineage>
</organism>
<comment type="similarity">
    <text evidence="3">Belongs to the glycosyl hydrolase 5 (cellulase A) family.</text>
</comment>
<proteinExistence type="inferred from homology"/>
<keyword evidence="1 3" id="KW-0378">Hydrolase</keyword>
<dbReference type="AlphaFoldDB" id="A0A7K1V6I9"/>
<evidence type="ECO:0000256" key="1">
    <source>
        <dbReference type="ARBA" id="ARBA00022801"/>
    </source>
</evidence>
<sequence length="386" mass="41374">MVAVRSIRRFTALIATSSLAIGGCGQSLPHHVTTTSLAQPPAAAAPAAPAVVSASADGLLLRGRPWWPSGFNGPQLATDYSINFGCGAEVDLDAFFSKVPENSLTRFAMFQALAVNKNSGRLDFTAADAVFAAAEKHGRMVLPVLAAQNGDCGDEIFKQRQWYVDGWTRFVPIHGRSVMSFQDWLRTAVGRWRSSPVLAGWELVGEPETSNCRGGQCDLRSRTCPKDAAQVLRGFMDTAGKIVRDLDPERLIFAGYVGGSQCGTAGNDFRTVSESPNIDVVEYHDYSESDSPLIGGPSGLGNRLVQARALGKPLLVGEIGENAGSCESLDERRDRMAARIAGQRIGGTAGAVIWAYVPDPRLDECTYDVGPDDPLWKLVAERSTLG</sequence>
<dbReference type="Proteomes" id="UP000466794">
    <property type="component" value="Unassembled WGS sequence"/>
</dbReference>
<evidence type="ECO:0000256" key="4">
    <source>
        <dbReference type="SAM" id="SignalP"/>
    </source>
</evidence>
<name>A0A7K1V6I9_9NOCA</name>
<gene>
    <name evidence="6" type="ORF">GPX89_33230</name>
</gene>
<keyword evidence="7" id="KW-1185">Reference proteome</keyword>
<comment type="caution">
    <text evidence="6">The sequence shown here is derived from an EMBL/GenBank/DDBJ whole genome shotgun (WGS) entry which is preliminary data.</text>
</comment>
<dbReference type="Pfam" id="PF00150">
    <property type="entry name" value="Cellulase"/>
    <property type="match status" value="1"/>
</dbReference>
<keyword evidence="2 3" id="KW-0326">Glycosidase</keyword>
<evidence type="ECO:0000256" key="3">
    <source>
        <dbReference type="RuleBase" id="RU361153"/>
    </source>
</evidence>
<evidence type="ECO:0000256" key="2">
    <source>
        <dbReference type="ARBA" id="ARBA00023295"/>
    </source>
</evidence>
<protein>
    <submittedName>
        <fullName evidence="6">Cellulase family glycosylhydrolase</fullName>
    </submittedName>
</protein>